<dbReference type="GO" id="GO:0006635">
    <property type="term" value="P:fatty acid beta-oxidation"/>
    <property type="evidence" value="ECO:0007669"/>
    <property type="project" value="TreeGrafter"/>
</dbReference>
<dbReference type="Gene3D" id="3.90.226.10">
    <property type="entry name" value="2-enoyl-CoA Hydratase, Chain A, domain 1"/>
    <property type="match status" value="1"/>
</dbReference>
<proteinExistence type="predicted"/>
<keyword evidence="1" id="KW-0786">Thiamine pyrophosphate</keyword>
<dbReference type="GO" id="GO:0003824">
    <property type="term" value="F:catalytic activity"/>
    <property type="evidence" value="ECO:0007669"/>
    <property type="project" value="UniProtKB-ARBA"/>
</dbReference>
<sequence>MAVDVRTSDGVARVTLAWRSRRNALGPSDVEELVAALSDVARRPDVKVMVLTGDGAFCAGGDLAAIREVARRGAAVVRDLLYSTFQELPRAMLRLPVPTIAAVDGAAVGLGMDLALMCDIRFVGPSGWLRQGWAALGIIPGTGGELLLRRLAPAALWHLLATDPKIDAEAAHRLGLTDRAASDDTGPAPSGRTAVAQAEERAAELARLPSATLEAYTYLNRADTVAALDEHLSMCLEWQTRLLTSPMFLERADAVLMRTSNGGRHR</sequence>
<dbReference type="GO" id="GO:0000287">
    <property type="term" value="F:magnesium ion binding"/>
    <property type="evidence" value="ECO:0007669"/>
    <property type="project" value="InterPro"/>
</dbReference>
<dbReference type="AlphaFoldDB" id="A0A511DA03"/>
<keyword evidence="3" id="KW-1185">Reference proteome</keyword>
<dbReference type="PROSITE" id="PS00187">
    <property type="entry name" value="TPP_ENZYMES"/>
    <property type="match status" value="1"/>
</dbReference>
<dbReference type="GO" id="GO:0030976">
    <property type="term" value="F:thiamine pyrophosphate binding"/>
    <property type="evidence" value="ECO:0007669"/>
    <property type="project" value="InterPro"/>
</dbReference>
<evidence type="ECO:0000313" key="2">
    <source>
        <dbReference type="EMBL" id="GEL21213.1"/>
    </source>
</evidence>
<protein>
    <submittedName>
        <fullName evidence="2">Enoyl-CoA hydratase</fullName>
    </submittedName>
</protein>
<organism evidence="2 3">
    <name type="scientific">Pseudonocardia sulfidoxydans NBRC 16205</name>
    <dbReference type="NCBI Taxonomy" id="1223511"/>
    <lineage>
        <taxon>Bacteria</taxon>
        <taxon>Bacillati</taxon>
        <taxon>Actinomycetota</taxon>
        <taxon>Actinomycetes</taxon>
        <taxon>Pseudonocardiales</taxon>
        <taxon>Pseudonocardiaceae</taxon>
        <taxon>Pseudonocardia</taxon>
    </lineage>
</organism>
<dbReference type="RefSeq" id="WP_147101651.1">
    <property type="nucleotide sequence ID" value="NZ_BJVJ01000001.1"/>
</dbReference>
<dbReference type="Proteomes" id="UP000321685">
    <property type="component" value="Unassembled WGS sequence"/>
</dbReference>
<dbReference type="PANTHER" id="PTHR11941">
    <property type="entry name" value="ENOYL-COA HYDRATASE-RELATED"/>
    <property type="match status" value="1"/>
</dbReference>
<reference evidence="2 3" key="1">
    <citation type="submission" date="2019-07" db="EMBL/GenBank/DDBJ databases">
        <title>Whole genome shotgun sequence of Pseudonocardia sulfidoxydans NBRC 16205.</title>
        <authorList>
            <person name="Hosoyama A."/>
            <person name="Uohara A."/>
            <person name="Ohji S."/>
            <person name="Ichikawa N."/>
        </authorList>
    </citation>
    <scope>NUCLEOTIDE SEQUENCE [LARGE SCALE GENOMIC DNA]</scope>
    <source>
        <strain evidence="2 3">NBRC 16205</strain>
    </source>
</reference>
<evidence type="ECO:0000256" key="1">
    <source>
        <dbReference type="ARBA" id="ARBA00023052"/>
    </source>
</evidence>
<dbReference type="InterPro" id="IPR001753">
    <property type="entry name" value="Enoyl-CoA_hydra/iso"/>
</dbReference>
<dbReference type="InterPro" id="IPR000399">
    <property type="entry name" value="TPP-bd_CS"/>
</dbReference>
<accession>A0A511DA03</accession>
<dbReference type="CDD" id="cd06558">
    <property type="entry name" value="crotonase-like"/>
    <property type="match status" value="1"/>
</dbReference>
<gene>
    <name evidence="2" type="ORF">PSU4_01670</name>
</gene>
<dbReference type="InterPro" id="IPR029045">
    <property type="entry name" value="ClpP/crotonase-like_dom_sf"/>
</dbReference>
<name>A0A511DA03_9PSEU</name>
<evidence type="ECO:0000313" key="3">
    <source>
        <dbReference type="Proteomes" id="UP000321685"/>
    </source>
</evidence>
<dbReference type="SUPFAM" id="SSF52096">
    <property type="entry name" value="ClpP/crotonase"/>
    <property type="match status" value="1"/>
</dbReference>
<dbReference type="EMBL" id="BJVJ01000001">
    <property type="protein sequence ID" value="GEL21213.1"/>
    <property type="molecule type" value="Genomic_DNA"/>
</dbReference>
<comment type="caution">
    <text evidence="2">The sequence shown here is derived from an EMBL/GenBank/DDBJ whole genome shotgun (WGS) entry which is preliminary data.</text>
</comment>
<dbReference type="PANTHER" id="PTHR11941:SF54">
    <property type="entry name" value="ENOYL-COA HYDRATASE, MITOCHONDRIAL"/>
    <property type="match status" value="1"/>
</dbReference>
<dbReference type="OrthoDB" id="9777711at2"/>
<dbReference type="Pfam" id="PF00378">
    <property type="entry name" value="ECH_1"/>
    <property type="match status" value="1"/>
</dbReference>